<sequence length="316" mass="34537">MNNTLTILKTGPLSSIQDGGRFGFTHLGITQGGVADEYAYHWANTLLNNPFGSAVIEVTLGGFEAVFEQDTYIAITGAVSPILLDNVVTASWQTLKVKKGQHLIIPTPRDGLRHYIALPGGVAAPLHLASTATVTKECLGGLRRDGSILQARDVIQSRLHHLTLDHNLAVSPSYVPKLKHSSIVTLNVILGSQYQTFSKEALQRLFCSTFQVDKQSNKMGYQLKGQCISSPDRHLISEGISIGAIQIPPNGQPIIMLCERQTIGGYPKVGNIARMDIGKLAQLKPGAKVKFVKSNVDKCTEQYQAWMRFFENATLR</sequence>
<keyword evidence="1" id="KW-0547">Nucleotide-binding</keyword>
<evidence type="ECO:0000313" key="5">
    <source>
        <dbReference type="EMBL" id="GAD80085.1"/>
    </source>
</evidence>
<dbReference type="Proteomes" id="UP000016562">
    <property type="component" value="Unassembled WGS sequence"/>
</dbReference>
<evidence type="ECO:0000256" key="1">
    <source>
        <dbReference type="ARBA" id="ARBA00022741"/>
    </source>
</evidence>
<dbReference type="SUPFAM" id="SSF50891">
    <property type="entry name" value="Cyclophilin-like"/>
    <property type="match status" value="1"/>
</dbReference>
<dbReference type="PANTHER" id="PTHR43309">
    <property type="entry name" value="5-OXOPROLINASE SUBUNIT C"/>
    <property type="match status" value="1"/>
</dbReference>
<dbReference type="GO" id="GO:0005524">
    <property type="term" value="F:ATP binding"/>
    <property type="evidence" value="ECO:0007669"/>
    <property type="project" value="UniProtKB-KW"/>
</dbReference>
<dbReference type="PANTHER" id="PTHR43309:SF4">
    <property type="entry name" value="CARBOXYLTRANSFERASE DOMAIN-CONTAINING PROTEIN"/>
    <property type="match status" value="1"/>
</dbReference>
<keyword evidence="6" id="KW-1185">Reference proteome</keyword>
<dbReference type="SMART" id="SM00797">
    <property type="entry name" value="AHS2"/>
    <property type="match status" value="1"/>
</dbReference>
<reference evidence="5 6" key="1">
    <citation type="submission" date="2013-09" db="EMBL/GenBank/DDBJ databases">
        <title>Whole genome shotgun sequence of Vibrio ezurae NBRC 102218.</title>
        <authorList>
            <person name="Yoshida I."/>
            <person name="Hosoyama A."/>
            <person name="Numata M."/>
            <person name="Hashimoto M."/>
            <person name="Hosoyama Y."/>
            <person name="Tsuchikane K."/>
            <person name="Noguchi M."/>
            <person name="Hirakata S."/>
            <person name="Ichikawa N."/>
            <person name="Ohji S."/>
            <person name="Yamazoe A."/>
            <person name="Fujita N."/>
        </authorList>
    </citation>
    <scope>NUCLEOTIDE SEQUENCE [LARGE SCALE GENOMIC DNA]</scope>
    <source>
        <strain evidence="5 6">NBRC 102218</strain>
    </source>
</reference>
<comment type="caution">
    <text evidence="5">The sequence shown here is derived from an EMBL/GenBank/DDBJ whole genome shotgun (WGS) entry which is preliminary data.</text>
</comment>
<dbReference type="Gene3D" id="2.40.100.10">
    <property type="entry name" value="Cyclophilin-like"/>
    <property type="match status" value="1"/>
</dbReference>
<dbReference type="eggNOG" id="COG1984">
    <property type="taxonomic scope" value="Bacteria"/>
</dbReference>
<dbReference type="GO" id="GO:0016787">
    <property type="term" value="F:hydrolase activity"/>
    <property type="evidence" value="ECO:0007669"/>
    <property type="project" value="UniProtKB-KW"/>
</dbReference>
<dbReference type="InterPro" id="IPR029000">
    <property type="entry name" value="Cyclophilin-like_dom_sf"/>
</dbReference>
<dbReference type="InterPro" id="IPR052708">
    <property type="entry name" value="PxpC"/>
</dbReference>
<evidence type="ECO:0000256" key="3">
    <source>
        <dbReference type="ARBA" id="ARBA00022840"/>
    </source>
</evidence>
<dbReference type="EMBL" id="BATM01000023">
    <property type="protein sequence ID" value="GAD80085.1"/>
    <property type="molecule type" value="Genomic_DNA"/>
</dbReference>
<protein>
    <recommendedName>
        <fullName evidence="4">Carboxyltransferase domain-containing protein</fullName>
    </recommendedName>
</protein>
<dbReference type="AlphaFoldDB" id="U3B299"/>
<keyword evidence="3" id="KW-0067">ATP-binding</keyword>
<name>U3B299_9VIBR</name>
<dbReference type="NCBIfam" id="TIGR00724">
    <property type="entry name" value="urea_amlyse_rel"/>
    <property type="match status" value="1"/>
</dbReference>
<organism evidence="5 6">
    <name type="scientific">Vibrio ezurae NBRC 102218</name>
    <dbReference type="NCBI Taxonomy" id="1219080"/>
    <lineage>
        <taxon>Bacteria</taxon>
        <taxon>Pseudomonadati</taxon>
        <taxon>Pseudomonadota</taxon>
        <taxon>Gammaproteobacteria</taxon>
        <taxon>Vibrionales</taxon>
        <taxon>Vibrionaceae</taxon>
        <taxon>Vibrio</taxon>
    </lineage>
</organism>
<proteinExistence type="predicted"/>
<accession>U3B299</accession>
<dbReference type="STRING" id="1219080.VEZ01S_23_00370"/>
<feature type="domain" description="Carboxyltransferase" evidence="4">
    <location>
        <begin position="26"/>
        <end position="309"/>
    </location>
</feature>
<dbReference type="RefSeq" id="WP_021713793.1">
    <property type="nucleotide sequence ID" value="NZ_BATM01000023.1"/>
</dbReference>
<evidence type="ECO:0000256" key="2">
    <source>
        <dbReference type="ARBA" id="ARBA00022801"/>
    </source>
</evidence>
<evidence type="ECO:0000313" key="6">
    <source>
        <dbReference type="Proteomes" id="UP000016562"/>
    </source>
</evidence>
<dbReference type="InterPro" id="IPR003778">
    <property type="entry name" value="CT_A_B"/>
</dbReference>
<gene>
    <name evidence="5" type="ORF">VEZ01S_23_00370</name>
</gene>
<dbReference type="Pfam" id="PF02626">
    <property type="entry name" value="CT_A_B"/>
    <property type="match status" value="1"/>
</dbReference>
<evidence type="ECO:0000259" key="4">
    <source>
        <dbReference type="SMART" id="SM00797"/>
    </source>
</evidence>
<dbReference type="OrthoDB" id="9768696at2"/>
<keyword evidence="2" id="KW-0378">Hydrolase</keyword>